<keyword evidence="1" id="KW-0472">Membrane</keyword>
<feature type="transmembrane region" description="Helical" evidence="1">
    <location>
        <begin position="310"/>
        <end position="329"/>
    </location>
</feature>
<dbReference type="Proteomes" id="UP000824260">
    <property type="component" value="Unassembled WGS sequence"/>
</dbReference>
<dbReference type="GO" id="GO:0080120">
    <property type="term" value="P:CAAX-box protein maturation"/>
    <property type="evidence" value="ECO:0007669"/>
    <property type="project" value="UniProtKB-ARBA"/>
</dbReference>
<gene>
    <name evidence="3" type="ORF">IAA52_13300</name>
</gene>
<evidence type="ECO:0000256" key="1">
    <source>
        <dbReference type="SAM" id="Phobius"/>
    </source>
</evidence>
<dbReference type="PANTHER" id="PTHR43592:SF15">
    <property type="entry name" value="CAAX AMINO TERMINAL PROTEASE FAMILY PROTEIN"/>
    <property type="match status" value="1"/>
</dbReference>
<feature type="transmembrane region" description="Helical" evidence="1">
    <location>
        <begin position="62"/>
        <end position="83"/>
    </location>
</feature>
<proteinExistence type="predicted"/>
<feature type="transmembrane region" description="Helical" evidence="1">
    <location>
        <begin position="178"/>
        <end position="198"/>
    </location>
</feature>
<accession>A0A9D0ZP27</accession>
<dbReference type="InterPro" id="IPR003675">
    <property type="entry name" value="Rce1/LyrA-like_dom"/>
</dbReference>
<keyword evidence="1" id="KW-1133">Transmembrane helix</keyword>
<feature type="domain" description="CAAX prenyl protease 2/Lysostaphin resistance protein A-like" evidence="2">
    <location>
        <begin position="146"/>
        <end position="232"/>
    </location>
</feature>
<sequence length="341" mass="36069">MYSDAPRQEAGNAAPIRPRPSLTCVAALYLLSVASLVALSLFSEPIAAFLARLFPGASLQTLDLIFNALYYLPFLLLPTALLLRRDGGAAVRLGSLGLRAMLGIVVLALAAVYLVQCISLLWMMVMEGLNIPYLNTEMTIPTTTQGVMLMVITIGAIPGVCEELFFRGTLLGGFERLGTKRAVILTSVLFALLHGSLAGLPGQLMLGLLMGYLAFAFDSVYASITFHTVYNAAIVLINAYMAGGEVTAEEQALLNQGTFAYMGGWGGVLWIIVYILVLGALVRSFIRLAEQRRRAHGIAAVPPGGEKMPLGAAALLAVAVLILLGVYALNTYAACIAGGAA</sequence>
<evidence type="ECO:0000259" key="2">
    <source>
        <dbReference type="Pfam" id="PF02517"/>
    </source>
</evidence>
<keyword evidence="3" id="KW-0645">Protease</keyword>
<evidence type="ECO:0000313" key="4">
    <source>
        <dbReference type="Proteomes" id="UP000824260"/>
    </source>
</evidence>
<protein>
    <submittedName>
        <fullName evidence="3">CPBP family intramembrane metalloprotease</fullName>
    </submittedName>
</protein>
<comment type="caution">
    <text evidence="3">The sequence shown here is derived from an EMBL/GenBank/DDBJ whole genome shotgun (WGS) entry which is preliminary data.</text>
</comment>
<evidence type="ECO:0000313" key="3">
    <source>
        <dbReference type="EMBL" id="HIQ84060.1"/>
    </source>
</evidence>
<dbReference type="AlphaFoldDB" id="A0A9D0ZP27"/>
<dbReference type="Pfam" id="PF02517">
    <property type="entry name" value="Rce1-like"/>
    <property type="match status" value="1"/>
</dbReference>
<keyword evidence="3" id="KW-0482">Metalloprotease</keyword>
<keyword evidence="3" id="KW-0378">Hydrolase</keyword>
<organism evidence="3 4">
    <name type="scientific">Candidatus Pullichristensenella stercorigallinarum</name>
    <dbReference type="NCBI Taxonomy" id="2840909"/>
    <lineage>
        <taxon>Bacteria</taxon>
        <taxon>Bacillati</taxon>
        <taxon>Bacillota</taxon>
        <taxon>Clostridia</taxon>
        <taxon>Candidatus Pullichristensenella</taxon>
    </lineage>
</organism>
<dbReference type="GO" id="GO:0004175">
    <property type="term" value="F:endopeptidase activity"/>
    <property type="evidence" value="ECO:0007669"/>
    <property type="project" value="UniProtKB-ARBA"/>
</dbReference>
<reference evidence="3" key="1">
    <citation type="submission" date="2020-10" db="EMBL/GenBank/DDBJ databases">
        <authorList>
            <person name="Gilroy R."/>
        </authorList>
    </citation>
    <scope>NUCLEOTIDE SEQUENCE</scope>
    <source>
        <strain evidence="3">ChiSjej6B24-2974</strain>
    </source>
</reference>
<feature type="transmembrane region" description="Helical" evidence="1">
    <location>
        <begin position="229"/>
        <end position="248"/>
    </location>
</feature>
<feature type="transmembrane region" description="Helical" evidence="1">
    <location>
        <begin position="268"/>
        <end position="289"/>
    </location>
</feature>
<name>A0A9D0ZP27_9FIRM</name>
<feature type="transmembrane region" description="Helical" evidence="1">
    <location>
        <begin position="145"/>
        <end position="166"/>
    </location>
</feature>
<dbReference type="PANTHER" id="PTHR43592">
    <property type="entry name" value="CAAX AMINO TERMINAL PROTEASE"/>
    <property type="match status" value="1"/>
</dbReference>
<feature type="transmembrane region" description="Helical" evidence="1">
    <location>
        <begin position="21"/>
        <end position="42"/>
    </location>
</feature>
<dbReference type="GO" id="GO:0008237">
    <property type="term" value="F:metallopeptidase activity"/>
    <property type="evidence" value="ECO:0007669"/>
    <property type="project" value="UniProtKB-KW"/>
</dbReference>
<keyword evidence="1" id="KW-0812">Transmembrane</keyword>
<feature type="transmembrane region" description="Helical" evidence="1">
    <location>
        <begin position="104"/>
        <end position="125"/>
    </location>
</feature>
<reference evidence="3" key="2">
    <citation type="journal article" date="2021" name="PeerJ">
        <title>Extensive microbial diversity within the chicken gut microbiome revealed by metagenomics and culture.</title>
        <authorList>
            <person name="Gilroy R."/>
            <person name="Ravi A."/>
            <person name="Getino M."/>
            <person name="Pursley I."/>
            <person name="Horton D.L."/>
            <person name="Alikhan N.F."/>
            <person name="Baker D."/>
            <person name="Gharbi K."/>
            <person name="Hall N."/>
            <person name="Watson M."/>
            <person name="Adriaenssens E.M."/>
            <person name="Foster-Nyarko E."/>
            <person name="Jarju S."/>
            <person name="Secka A."/>
            <person name="Antonio M."/>
            <person name="Oren A."/>
            <person name="Chaudhuri R.R."/>
            <person name="La Ragione R."/>
            <person name="Hildebrand F."/>
            <person name="Pallen M.J."/>
        </authorList>
    </citation>
    <scope>NUCLEOTIDE SEQUENCE</scope>
    <source>
        <strain evidence="3">ChiSjej6B24-2974</strain>
    </source>
</reference>
<dbReference type="EMBL" id="DVFZ01000122">
    <property type="protein sequence ID" value="HIQ84060.1"/>
    <property type="molecule type" value="Genomic_DNA"/>
</dbReference>